<gene>
    <name evidence="1" type="ORF">SAMN04489730_5459</name>
</gene>
<protein>
    <submittedName>
        <fullName evidence="1">Uncharacterized protein</fullName>
    </submittedName>
</protein>
<dbReference type="Proteomes" id="UP000182740">
    <property type="component" value="Unassembled WGS sequence"/>
</dbReference>
<dbReference type="RefSeq" id="WP_177328902.1">
    <property type="nucleotide sequence ID" value="NZ_FPJG01000006.1"/>
</dbReference>
<proteinExistence type="predicted"/>
<keyword evidence="2" id="KW-1185">Reference proteome</keyword>
<dbReference type="STRING" id="546364.SAMN04489730_5459"/>
<sequence length="55" mass="6268">MTEVVPDEDLSVEPTVRVHAPEEHSVPYDIMVWFTEKLAEEIARSRPAHSGYQGM</sequence>
<dbReference type="EMBL" id="FPJG01000006">
    <property type="protein sequence ID" value="SFW82646.1"/>
    <property type="molecule type" value="Genomic_DNA"/>
</dbReference>
<dbReference type="AlphaFoldDB" id="A0A1K1SEC5"/>
<accession>A0A1K1SEC5</accession>
<evidence type="ECO:0000313" key="1">
    <source>
        <dbReference type="EMBL" id="SFW82646.1"/>
    </source>
</evidence>
<name>A0A1K1SEC5_9PSEU</name>
<evidence type="ECO:0000313" key="2">
    <source>
        <dbReference type="Proteomes" id="UP000182740"/>
    </source>
</evidence>
<reference evidence="2" key="1">
    <citation type="submission" date="2016-11" db="EMBL/GenBank/DDBJ databases">
        <authorList>
            <person name="Varghese N."/>
            <person name="Submissions S."/>
        </authorList>
    </citation>
    <scope>NUCLEOTIDE SEQUENCE [LARGE SCALE GENOMIC DNA]</scope>
    <source>
        <strain evidence="2">DSM 44671</strain>
    </source>
</reference>
<organism evidence="1 2">
    <name type="scientific">Amycolatopsis australiensis</name>
    <dbReference type="NCBI Taxonomy" id="546364"/>
    <lineage>
        <taxon>Bacteria</taxon>
        <taxon>Bacillati</taxon>
        <taxon>Actinomycetota</taxon>
        <taxon>Actinomycetes</taxon>
        <taxon>Pseudonocardiales</taxon>
        <taxon>Pseudonocardiaceae</taxon>
        <taxon>Amycolatopsis</taxon>
    </lineage>
</organism>